<dbReference type="Gene3D" id="3.40.30.10">
    <property type="entry name" value="Glutaredoxin"/>
    <property type="match status" value="1"/>
</dbReference>
<name>A0A9W8B2E3_9FUNG</name>
<dbReference type="InterPro" id="IPR013766">
    <property type="entry name" value="Thioredoxin_domain"/>
</dbReference>
<organism evidence="2 3">
    <name type="scientific">Dimargaris verticillata</name>
    <dbReference type="NCBI Taxonomy" id="2761393"/>
    <lineage>
        <taxon>Eukaryota</taxon>
        <taxon>Fungi</taxon>
        <taxon>Fungi incertae sedis</taxon>
        <taxon>Zoopagomycota</taxon>
        <taxon>Kickxellomycotina</taxon>
        <taxon>Dimargaritomycetes</taxon>
        <taxon>Dimargaritales</taxon>
        <taxon>Dimargaritaceae</taxon>
        <taxon>Dimargaris</taxon>
    </lineage>
</organism>
<protein>
    <recommendedName>
        <fullName evidence="1">Thioredoxin domain-containing protein</fullName>
    </recommendedName>
</protein>
<dbReference type="Pfam" id="PF00085">
    <property type="entry name" value="Thioredoxin"/>
    <property type="match status" value="1"/>
</dbReference>
<dbReference type="Proteomes" id="UP001151582">
    <property type="component" value="Unassembled WGS sequence"/>
</dbReference>
<reference evidence="2" key="1">
    <citation type="submission" date="2022-07" db="EMBL/GenBank/DDBJ databases">
        <title>Phylogenomic reconstructions and comparative analyses of Kickxellomycotina fungi.</title>
        <authorList>
            <person name="Reynolds N.K."/>
            <person name="Stajich J.E."/>
            <person name="Barry K."/>
            <person name="Grigoriev I.V."/>
            <person name="Crous P."/>
            <person name="Smith M.E."/>
        </authorList>
    </citation>
    <scope>NUCLEOTIDE SEQUENCE</scope>
    <source>
        <strain evidence="2">RSA 567</strain>
    </source>
</reference>
<evidence type="ECO:0000259" key="1">
    <source>
        <dbReference type="Pfam" id="PF00085"/>
    </source>
</evidence>
<comment type="caution">
    <text evidence="2">The sequence shown here is derived from an EMBL/GenBank/DDBJ whole genome shotgun (WGS) entry which is preliminary data.</text>
</comment>
<dbReference type="AlphaFoldDB" id="A0A9W8B2E3"/>
<proteinExistence type="predicted"/>
<sequence>MVAGAAALGGAREAKHATNAEEILTKNILTEEAKMNAIYSQDPYVLVFYENTCSNSARFMPKYDELIPDLKKKYSGIRFGDINCKLQEADKFCDEEMKVTAYPTPVIYQNGYVPMECIYYEEDGQLDECIAKFIKTRTPGNSTQPRGKLY</sequence>
<dbReference type="InterPro" id="IPR036249">
    <property type="entry name" value="Thioredoxin-like_sf"/>
</dbReference>
<feature type="domain" description="Thioredoxin" evidence="1">
    <location>
        <begin position="35"/>
        <end position="127"/>
    </location>
</feature>
<accession>A0A9W8B2E3</accession>
<dbReference type="SUPFAM" id="SSF52833">
    <property type="entry name" value="Thioredoxin-like"/>
    <property type="match status" value="1"/>
</dbReference>
<evidence type="ECO:0000313" key="2">
    <source>
        <dbReference type="EMBL" id="KAJ1972410.1"/>
    </source>
</evidence>
<evidence type="ECO:0000313" key="3">
    <source>
        <dbReference type="Proteomes" id="UP001151582"/>
    </source>
</evidence>
<gene>
    <name evidence="2" type="ORF">H4R34_005419</name>
</gene>
<dbReference type="EMBL" id="JANBQB010001065">
    <property type="protein sequence ID" value="KAJ1972410.1"/>
    <property type="molecule type" value="Genomic_DNA"/>
</dbReference>
<dbReference type="CDD" id="cd02961">
    <property type="entry name" value="PDI_a_family"/>
    <property type="match status" value="1"/>
</dbReference>
<keyword evidence="3" id="KW-1185">Reference proteome</keyword>